<reference evidence="25" key="1">
    <citation type="journal article" date="2014" name="Proc. Natl. Acad. Sci. U.S.A.">
        <title>Extensive sampling of basidiomycete genomes demonstrates inadequacy of the white-rot/brown-rot paradigm for wood decay fungi.</title>
        <authorList>
            <person name="Riley R."/>
            <person name="Salamov A.A."/>
            <person name="Brown D.W."/>
            <person name="Nagy L.G."/>
            <person name="Floudas D."/>
            <person name="Held B.W."/>
            <person name="Levasseur A."/>
            <person name="Lombard V."/>
            <person name="Morin E."/>
            <person name="Otillar R."/>
            <person name="Lindquist E.A."/>
            <person name="Sun H."/>
            <person name="LaButti K.M."/>
            <person name="Schmutz J."/>
            <person name="Jabbour D."/>
            <person name="Luo H."/>
            <person name="Baker S.E."/>
            <person name="Pisabarro A.G."/>
            <person name="Walton J.D."/>
            <person name="Blanchette R.A."/>
            <person name="Henrissat B."/>
            <person name="Martin F."/>
            <person name="Cullen D."/>
            <person name="Hibbett D.S."/>
            <person name="Grigoriev I.V."/>
        </authorList>
    </citation>
    <scope>NUCLEOTIDE SEQUENCE [LARGE SCALE GENOMIC DNA]</scope>
    <source>
        <strain evidence="25">FD-172 SS1</strain>
    </source>
</reference>
<dbReference type="AlphaFoldDB" id="A0A067M5F6"/>
<dbReference type="Pfam" id="PF13307">
    <property type="entry name" value="Helicase_C_2"/>
    <property type="match status" value="1"/>
</dbReference>
<evidence type="ECO:0000256" key="3">
    <source>
        <dbReference type="ARBA" id="ARBA00008435"/>
    </source>
</evidence>
<dbReference type="InterPro" id="IPR006555">
    <property type="entry name" value="ATP-dep_Helicase_C"/>
</dbReference>
<keyword evidence="13" id="KW-0413">Isomerase</keyword>
<dbReference type="GO" id="GO:0051536">
    <property type="term" value="F:iron-sulfur cluster binding"/>
    <property type="evidence" value="ECO:0007669"/>
    <property type="project" value="UniProtKB-KW"/>
</dbReference>
<dbReference type="InterPro" id="IPR027417">
    <property type="entry name" value="P-loop_NTPase"/>
</dbReference>
<dbReference type="EC" id="5.6.2.3" evidence="17"/>
<dbReference type="InterPro" id="IPR010614">
    <property type="entry name" value="RAD3-like_helicase_DEAD"/>
</dbReference>
<dbReference type="PANTHER" id="PTHR11472">
    <property type="entry name" value="DNA REPAIR DEAD HELICASE RAD3/XP-D SUBFAMILY MEMBER"/>
    <property type="match status" value="1"/>
</dbReference>
<evidence type="ECO:0000313" key="25">
    <source>
        <dbReference type="Proteomes" id="UP000027195"/>
    </source>
</evidence>
<keyword evidence="6" id="KW-0479">Metal-binding</keyword>
<keyword evidence="10" id="KW-0067">ATP-binding</keyword>
<accession>A0A067M5F6</accession>
<dbReference type="InterPro" id="IPR006554">
    <property type="entry name" value="Helicase-like_DEXD_c2"/>
</dbReference>
<comment type="function">
    <text evidence="20">ATP-dependent DNA helicase important for chromosome transmission and normal cell cycle progression in G(2)/M. May have a role in changing DNA topology to allow the loading of proteins involved in maintaining sister chromatid cohesion in the vicinity of the centromeres. Has a specific role in chromosome segregation during meiosis II.</text>
</comment>
<dbReference type="GO" id="GO:0003677">
    <property type="term" value="F:DNA binding"/>
    <property type="evidence" value="ECO:0007669"/>
    <property type="project" value="InterPro"/>
</dbReference>
<dbReference type="SMART" id="SM00491">
    <property type="entry name" value="HELICc2"/>
    <property type="match status" value="1"/>
</dbReference>
<keyword evidence="7" id="KW-0547">Nucleotide-binding</keyword>
<comment type="catalytic activity">
    <reaction evidence="21">
        <text>ATP + H2O = ADP + phosphate + H(+)</text>
        <dbReference type="Rhea" id="RHEA:13065"/>
        <dbReference type="ChEBI" id="CHEBI:15377"/>
        <dbReference type="ChEBI" id="CHEBI:15378"/>
        <dbReference type="ChEBI" id="CHEBI:30616"/>
        <dbReference type="ChEBI" id="CHEBI:43474"/>
        <dbReference type="ChEBI" id="CHEBI:456216"/>
        <dbReference type="EC" id="5.6.2.3"/>
    </reaction>
</comment>
<keyword evidence="12" id="KW-0411">Iron-sulfur</keyword>
<evidence type="ECO:0000256" key="5">
    <source>
        <dbReference type="ARBA" id="ARBA00017386"/>
    </source>
</evidence>
<dbReference type="Proteomes" id="UP000027195">
    <property type="component" value="Unassembled WGS sequence"/>
</dbReference>
<feature type="region of interest" description="Disordered" evidence="22">
    <location>
        <begin position="173"/>
        <end position="192"/>
    </location>
</feature>
<evidence type="ECO:0000259" key="23">
    <source>
        <dbReference type="PROSITE" id="PS51193"/>
    </source>
</evidence>
<keyword evidence="25" id="KW-1185">Reference proteome</keyword>
<dbReference type="GO" id="GO:0005634">
    <property type="term" value="C:nucleus"/>
    <property type="evidence" value="ECO:0007669"/>
    <property type="project" value="UniProtKB-SubCell"/>
</dbReference>
<comment type="cofactor">
    <cofactor evidence="1">
        <name>[4Fe-4S] cluster</name>
        <dbReference type="ChEBI" id="CHEBI:49883"/>
    </cofactor>
</comment>
<evidence type="ECO:0000256" key="13">
    <source>
        <dbReference type="ARBA" id="ARBA00023235"/>
    </source>
</evidence>
<proteinExistence type="inferred from homology"/>
<feature type="compositionally biased region" description="Acidic residues" evidence="22">
    <location>
        <begin position="146"/>
        <end position="157"/>
    </location>
</feature>
<evidence type="ECO:0000256" key="15">
    <source>
        <dbReference type="ARBA" id="ARBA00023306"/>
    </source>
</evidence>
<sequence>MSSSDLSLKTPDEFPTFPYSPPYAIQLDLMRHLYAAIESRKVTIIESPTGTGKTLSLLCGAMTWLMDEKQRAKKGQLDAFQESLKGDNDPDWVVEQSLASFRREMEAVETEFEERLAKARKKEEQMRKMEKARVTKRQKTAHEKQELDDEDDDYFLPDEDEMEDNISPEVRELMKHRKPHRRPNDDKDEEPTCTKIYYASRTHTQLSQTLTELRKTSYASHIRCVPLGSRKNLCINEDVRKKGGDLDEACRELMSEKKGKRCPYMPPADEETQMLDFRDHTLAEPRDIEDLVVLGKNLKTCPYYGSRKAIKQAELVTLPYNLLHKNAREALGIDLTDQIVVIDEAHNIIDTILSYHTLPLSSNTLQTSLTQLTIYLTRFRARLNSQHSLHLRRLVGFLGAISKYCASWLEQGKKDEMMNPAQFVGGLGAKVEGVNLLEVVKYLRESKIARKISGYSDKMAEKAAAKDPSKASTYSSRRGVTPPLHAVEAFLVALTNPDEDGRIFLSRTGNLAEGKDKETVGLKYQLLNPGPQFQDVVEQARAVVLAGGTMSPISEFRSQLFGTVPADRFSTFACGHVIPPSHLQTLVMSRGPRGGEVQFKFASRGDKEVLGELGQTLFNLANLIPDGMVVFFPSYAFLGQVKKLWQETGLLTKLGAKKAVFFEPQESGDVEKVLRDYAAAIKTKPADAAQAAKRRGAILLAVVGAKLSEGLNFTDDLARAVVIVGLPFANLGSVELKERMNYVTALEKQQGGPARGTKDAGTELYENLCMKVCRAIRHQNDWASLILLDSRYASARIRGKLPGWIGKNVLVAQTFGEAVKELGAFYRNKRSNGVA</sequence>
<dbReference type="GO" id="GO:0016818">
    <property type="term" value="F:hydrolase activity, acting on acid anhydrides, in phosphorus-containing anhydrides"/>
    <property type="evidence" value="ECO:0007669"/>
    <property type="project" value="InterPro"/>
</dbReference>
<evidence type="ECO:0000256" key="8">
    <source>
        <dbReference type="ARBA" id="ARBA00022801"/>
    </source>
</evidence>
<name>A0A067M5F6_BOTB1</name>
<keyword evidence="8" id="KW-0378">Hydrolase</keyword>
<gene>
    <name evidence="24" type="ORF">BOTBODRAFT_58448</name>
</gene>
<dbReference type="PANTHER" id="PTHR11472:SF41">
    <property type="entry name" value="ATP-DEPENDENT DNA HELICASE DDX11-RELATED"/>
    <property type="match status" value="1"/>
</dbReference>
<evidence type="ECO:0000256" key="16">
    <source>
        <dbReference type="ARBA" id="ARBA00029709"/>
    </source>
</evidence>
<dbReference type="NCBIfam" id="TIGR00604">
    <property type="entry name" value="rad3"/>
    <property type="match status" value="1"/>
</dbReference>
<feature type="compositionally biased region" description="Basic and acidic residues" evidence="22">
    <location>
        <begin position="120"/>
        <end position="133"/>
    </location>
</feature>
<protein>
    <recommendedName>
        <fullName evidence="5">ATP-dependent DNA helicase CHL1</fullName>
        <ecNumber evidence="17">5.6.2.3</ecNumber>
    </recommendedName>
    <alternativeName>
        <fullName evidence="4">ATP-dependent DNA helicase chl1</fullName>
    </alternativeName>
    <alternativeName>
        <fullName evidence="16">Chromosome loss protein 1</fullName>
    </alternativeName>
    <alternativeName>
        <fullName evidence="18 19">DNA 5'-3' helicase CHL1</fullName>
    </alternativeName>
</protein>
<evidence type="ECO:0000256" key="7">
    <source>
        <dbReference type="ARBA" id="ARBA00022741"/>
    </source>
</evidence>
<evidence type="ECO:0000256" key="1">
    <source>
        <dbReference type="ARBA" id="ARBA00001966"/>
    </source>
</evidence>
<feature type="region of interest" description="Disordered" evidence="22">
    <location>
        <begin position="120"/>
        <end position="157"/>
    </location>
</feature>
<evidence type="ECO:0000256" key="10">
    <source>
        <dbReference type="ARBA" id="ARBA00022840"/>
    </source>
</evidence>
<evidence type="ECO:0000313" key="24">
    <source>
        <dbReference type="EMBL" id="KDQ09930.1"/>
    </source>
</evidence>
<dbReference type="SUPFAM" id="SSF52540">
    <property type="entry name" value="P-loop containing nucleoside triphosphate hydrolases"/>
    <property type="match status" value="1"/>
</dbReference>
<evidence type="ECO:0000256" key="4">
    <source>
        <dbReference type="ARBA" id="ARBA00016387"/>
    </source>
</evidence>
<comment type="similarity">
    <text evidence="3">Belongs to the DEAD box helicase family. DEAH subfamily. DDX11/CHL1 sub-subfamily.</text>
</comment>
<dbReference type="Gene3D" id="3.40.50.300">
    <property type="entry name" value="P-loop containing nucleotide triphosphate hydrolases"/>
    <property type="match status" value="3"/>
</dbReference>
<dbReference type="InParanoid" id="A0A067M5F6"/>
<evidence type="ECO:0000256" key="19">
    <source>
        <dbReference type="ARBA" id="ARBA00045008"/>
    </source>
</evidence>
<keyword evidence="15" id="KW-0131">Cell cycle</keyword>
<dbReference type="SMART" id="SM00488">
    <property type="entry name" value="DEXDc2"/>
    <property type="match status" value="1"/>
</dbReference>
<evidence type="ECO:0000256" key="21">
    <source>
        <dbReference type="ARBA" id="ARBA00048954"/>
    </source>
</evidence>
<keyword evidence="14" id="KW-0539">Nucleus</keyword>
<dbReference type="OrthoDB" id="267079at2759"/>
<evidence type="ECO:0000256" key="20">
    <source>
        <dbReference type="ARBA" id="ARBA00045702"/>
    </source>
</evidence>
<dbReference type="GO" id="GO:0034085">
    <property type="term" value="P:establishment of sister chromatid cohesion"/>
    <property type="evidence" value="ECO:0007669"/>
    <property type="project" value="TreeGrafter"/>
</dbReference>
<evidence type="ECO:0000256" key="9">
    <source>
        <dbReference type="ARBA" id="ARBA00022806"/>
    </source>
</evidence>
<dbReference type="Pfam" id="PF06733">
    <property type="entry name" value="DEAD_2"/>
    <property type="match status" value="1"/>
</dbReference>
<dbReference type="GO" id="GO:0005524">
    <property type="term" value="F:ATP binding"/>
    <property type="evidence" value="ECO:0007669"/>
    <property type="project" value="UniProtKB-KW"/>
</dbReference>
<dbReference type="FunCoup" id="A0A067M5F6">
    <property type="interactions" value="692"/>
</dbReference>
<dbReference type="PROSITE" id="PS51193">
    <property type="entry name" value="HELICASE_ATP_BIND_2"/>
    <property type="match status" value="1"/>
</dbReference>
<evidence type="ECO:0000256" key="17">
    <source>
        <dbReference type="ARBA" id="ARBA00044969"/>
    </source>
</evidence>
<keyword evidence="9" id="KW-0347">Helicase</keyword>
<evidence type="ECO:0000256" key="18">
    <source>
        <dbReference type="ARBA" id="ARBA00044998"/>
    </source>
</evidence>
<dbReference type="GO" id="GO:0043139">
    <property type="term" value="F:5'-3' DNA helicase activity"/>
    <property type="evidence" value="ECO:0007669"/>
    <property type="project" value="UniProtKB-EC"/>
</dbReference>
<feature type="domain" description="Helicase ATP-binding" evidence="23">
    <location>
        <begin position="12"/>
        <end position="391"/>
    </location>
</feature>
<evidence type="ECO:0000256" key="11">
    <source>
        <dbReference type="ARBA" id="ARBA00023004"/>
    </source>
</evidence>
<dbReference type="GO" id="GO:0046872">
    <property type="term" value="F:metal ion binding"/>
    <property type="evidence" value="ECO:0007669"/>
    <property type="project" value="UniProtKB-KW"/>
</dbReference>
<evidence type="ECO:0000256" key="6">
    <source>
        <dbReference type="ARBA" id="ARBA00022723"/>
    </source>
</evidence>
<dbReference type="InterPro" id="IPR014013">
    <property type="entry name" value="Helic_SF1/SF2_ATP-bd_DinG/Rad3"/>
</dbReference>
<dbReference type="EMBL" id="KL198073">
    <property type="protein sequence ID" value="KDQ09930.1"/>
    <property type="molecule type" value="Genomic_DNA"/>
</dbReference>
<evidence type="ECO:0000256" key="2">
    <source>
        <dbReference type="ARBA" id="ARBA00004123"/>
    </source>
</evidence>
<dbReference type="HOGENOM" id="CLU_006515_2_0_1"/>
<dbReference type="InterPro" id="IPR013020">
    <property type="entry name" value="Rad3/Chl1-like"/>
</dbReference>
<organism evidence="24 25">
    <name type="scientific">Botryobasidium botryosum (strain FD-172 SS1)</name>
    <dbReference type="NCBI Taxonomy" id="930990"/>
    <lineage>
        <taxon>Eukaryota</taxon>
        <taxon>Fungi</taxon>
        <taxon>Dikarya</taxon>
        <taxon>Basidiomycota</taxon>
        <taxon>Agaricomycotina</taxon>
        <taxon>Agaricomycetes</taxon>
        <taxon>Cantharellales</taxon>
        <taxon>Botryobasidiaceae</taxon>
        <taxon>Botryobasidium</taxon>
    </lineage>
</organism>
<keyword evidence="11" id="KW-0408">Iron</keyword>
<dbReference type="GO" id="GO:0006139">
    <property type="term" value="P:nucleobase-containing compound metabolic process"/>
    <property type="evidence" value="ECO:0007669"/>
    <property type="project" value="InterPro"/>
</dbReference>
<comment type="subcellular location">
    <subcellularLocation>
        <location evidence="2">Nucleus</location>
    </subcellularLocation>
</comment>
<evidence type="ECO:0000256" key="14">
    <source>
        <dbReference type="ARBA" id="ARBA00023242"/>
    </source>
</evidence>
<evidence type="ECO:0000256" key="22">
    <source>
        <dbReference type="SAM" id="MobiDB-lite"/>
    </source>
</evidence>
<dbReference type="InterPro" id="IPR045028">
    <property type="entry name" value="DinG/Rad3-like"/>
</dbReference>
<evidence type="ECO:0000256" key="12">
    <source>
        <dbReference type="ARBA" id="ARBA00023014"/>
    </source>
</evidence>
<dbReference type="STRING" id="930990.A0A067M5F6"/>